<feature type="region of interest" description="Disordered" evidence="1">
    <location>
        <begin position="253"/>
        <end position="288"/>
    </location>
</feature>
<keyword evidence="3" id="KW-1185">Reference proteome</keyword>
<comment type="caution">
    <text evidence="2">The sequence shown here is derived from an EMBL/GenBank/DDBJ whole genome shotgun (WGS) entry which is preliminary data.</text>
</comment>
<proteinExistence type="predicted"/>
<evidence type="ECO:0000313" key="3">
    <source>
        <dbReference type="Proteomes" id="UP001600424"/>
    </source>
</evidence>
<feature type="compositionally biased region" description="Low complexity" evidence="1">
    <location>
        <begin position="1"/>
        <end position="13"/>
    </location>
</feature>
<feature type="compositionally biased region" description="Low complexity" evidence="1">
    <location>
        <begin position="180"/>
        <end position="205"/>
    </location>
</feature>
<evidence type="ECO:0000313" key="2">
    <source>
        <dbReference type="EMBL" id="MFE5985619.1"/>
    </source>
</evidence>
<dbReference type="Proteomes" id="UP001600424">
    <property type="component" value="Unassembled WGS sequence"/>
</dbReference>
<accession>A0ABW6J7R6</accession>
<feature type="compositionally biased region" description="Low complexity" evidence="1">
    <location>
        <begin position="21"/>
        <end position="33"/>
    </location>
</feature>
<dbReference type="Pfam" id="PF04404">
    <property type="entry name" value="ERF"/>
    <property type="match status" value="1"/>
</dbReference>
<name>A0ABW6J7R6_STRWE</name>
<sequence length="339" mass="36842">MTVTTLPTAQAPVPVAPPAPTATTAYEPAPAGTPADAPRVFTVIAAVMADAMPVGKDQKNTHQNYNFRGIDDVMSAMAGPMRKHGLFILPQLAHHQQRSDGKFTRALITMRYRIYGPAGDCLIAEIPGEAFDTADKSMNKAQSAALKYLLFTVFMLPVDGRSIDDGDRDHPVPDDERQPRQPQTRRQPQQRGQQRGQRQPQRQPQPEQPRRDYKAEAEAATSEAQFEQIRAEAVKAGAPPEYLASLDAIAEGKRNDARAPQRSGAGQPERSNRPAPASDATITEAQTGAAAEEALRLAASRAGYQTLDADFERAYGRPIAQADPSTIHAFRAMIEKAAQ</sequence>
<reference evidence="2 3" key="1">
    <citation type="submission" date="2024-09" db="EMBL/GenBank/DDBJ databases">
        <title>The Natural Products Discovery Center: Release of the First 8490 Sequenced Strains for Exploring Actinobacteria Biosynthetic Diversity.</title>
        <authorList>
            <person name="Kalkreuter E."/>
            <person name="Kautsar S.A."/>
            <person name="Yang D."/>
            <person name="Bader C.D."/>
            <person name="Teijaro C.N."/>
            <person name="Fluegel L."/>
            <person name="Davis C.M."/>
            <person name="Simpson J.R."/>
            <person name="Lauterbach L."/>
            <person name="Steele A.D."/>
            <person name="Gui C."/>
            <person name="Meng S."/>
            <person name="Li G."/>
            <person name="Viehrig K."/>
            <person name="Ye F."/>
            <person name="Su P."/>
            <person name="Kiefer A.F."/>
            <person name="Nichols A."/>
            <person name="Cepeda A.J."/>
            <person name="Yan W."/>
            <person name="Fan B."/>
            <person name="Jiang Y."/>
            <person name="Adhikari A."/>
            <person name="Zheng C.-J."/>
            <person name="Schuster L."/>
            <person name="Cowan T.M."/>
            <person name="Smanski M.J."/>
            <person name="Chevrette M.G."/>
            <person name="De Carvalho L.P.S."/>
            <person name="Shen B."/>
        </authorList>
    </citation>
    <scope>NUCLEOTIDE SEQUENCE [LARGE SCALE GENOMIC DNA]</scope>
    <source>
        <strain evidence="2 3">NPDC056472</strain>
    </source>
</reference>
<dbReference type="InterPro" id="IPR007499">
    <property type="entry name" value="ERF_bacteria_virus"/>
</dbReference>
<feature type="compositionally biased region" description="Basic and acidic residues" evidence="1">
    <location>
        <begin position="208"/>
        <end position="217"/>
    </location>
</feature>
<feature type="region of interest" description="Disordered" evidence="1">
    <location>
        <begin position="162"/>
        <end position="225"/>
    </location>
</feature>
<dbReference type="RefSeq" id="WP_386253313.1">
    <property type="nucleotide sequence ID" value="NZ_JBHTRV010000057.1"/>
</dbReference>
<feature type="compositionally biased region" description="Basic and acidic residues" evidence="1">
    <location>
        <begin position="162"/>
        <end position="179"/>
    </location>
</feature>
<gene>
    <name evidence="2" type="ORF">ACFQ63_38810</name>
</gene>
<dbReference type="EMBL" id="JBHTRV010000057">
    <property type="protein sequence ID" value="MFE5985619.1"/>
    <property type="molecule type" value="Genomic_DNA"/>
</dbReference>
<evidence type="ECO:0000256" key="1">
    <source>
        <dbReference type="SAM" id="MobiDB-lite"/>
    </source>
</evidence>
<feature type="region of interest" description="Disordered" evidence="1">
    <location>
        <begin position="1"/>
        <end position="33"/>
    </location>
</feature>
<protein>
    <submittedName>
        <fullName evidence="2">ERF family protein</fullName>
    </submittedName>
</protein>
<organism evidence="2 3">
    <name type="scientific">Streptomyces wedmorensis</name>
    <dbReference type="NCBI Taxonomy" id="43759"/>
    <lineage>
        <taxon>Bacteria</taxon>
        <taxon>Bacillati</taxon>
        <taxon>Actinomycetota</taxon>
        <taxon>Actinomycetes</taxon>
        <taxon>Kitasatosporales</taxon>
        <taxon>Streptomycetaceae</taxon>
        <taxon>Streptomyces</taxon>
    </lineage>
</organism>